<dbReference type="EMBL" id="JBHSDU010000015">
    <property type="protein sequence ID" value="MFC4314262.1"/>
    <property type="molecule type" value="Genomic_DNA"/>
</dbReference>
<keyword evidence="4" id="KW-1003">Cell membrane</keyword>
<dbReference type="PANTHER" id="PTHR30485:SF1">
    <property type="entry name" value="CYTOCHROME YDHU-RELATED"/>
    <property type="match status" value="1"/>
</dbReference>
<evidence type="ECO:0000256" key="1">
    <source>
        <dbReference type="ARBA" id="ARBA00004651"/>
    </source>
</evidence>
<accession>A0ABV8T4U3</accession>
<dbReference type="RefSeq" id="WP_380605300.1">
    <property type="nucleotide sequence ID" value="NZ_JBHSDU010000015.1"/>
</dbReference>
<comment type="similarity">
    <text evidence="2">Belongs to the HupC/HyaC/HydC family.</text>
</comment>
<dbReference type="PANTHER" id="PTHR30485">
    <property type="entry name" value="NI/FE-HYDROGENASE 1 B-TYPE CYTOCHROME SUBUNIT"/>
    <property type="match status" value="1"/>
</dbReference>
<keyword evidence="6 12" id="KW-0812">Transmembrane</keyword>
<evidence type="ECO:0000259" key="13">
    <source>
        <dbReference type="Pfam" id="PF01292"/>
    </source>
</evidence>
<evidence type="ECO:0000256" key="4">
    <source>
        <dbReference type="ARBA" id="ARBA00022475"/>
    </source>
</evidence>
<evidence type="ECO:0000256" key="12">
    <source>
        <dbReference type="SAM" id="Phobius"/>
    </source>
</evidence>
<evidence type="ECO:0000313" key="14">
    <source>
        <dbReference type="EMBL" id="MFC4314262.1"/>
    </source>
</evidence>
<evidence type="ECO:0000256" key="7">
    <source>
        <dbReference type="ARBA" id="ARBA00022723"/>
    </source>
</evidence>
<keyword evidence="11 12" id="KW-0472">Membrane</keyword>
<keyword evidence="3" id="KW-0813">Transport</keyword>
<sequence>MLQRRHALTVRVTHWINAVALILLLMSGLQIFNAHPSLYWGQSSYTGAGPIVELAGFPSWLTIPGVQWLALGRRWHFFFAWVLVGNGVAYLVYSIVSRHVARDLVPTRIDWHSIGRSIVDHLHLRHPQGEAAARYNVLQKLSYLAVIFVLLPLMVLTGLSMSPRLDSVWPGWIDIFGGRQSARTLHFVIAWLLVLFLFIHVFEVIVTGFWNNLRSMITGRYRLDHEQR</sequence>
<evidence type="ECO:0000256" key="11">
    <source>
        <dbReference type="ARBA" id="ARBA00023136"/>
    </source>
</evidence>
<dbReference type="PRINTS" id="PR00161">
    <property type="entry name" value="NIHGNASECYTB"/>
</dbReference>
<reference evidence="15" key="1">
    <citation type="journal article" date="2019" name="Int. J. Syst. Evol. Microbiol.">
        <title>The Global Catalogue of Microorganisms (GCM) 10K type strain sequencing project: providing services to taxonomists for standard genome sequencing and annotation.</title>
        <authorList>
            <consortium name="The Broad Institute Genomics Platform"/>
            <consortium name="The Broad Institute Genome Sequencing Center for Infectious Disease"/>
            <person name="Wu L."/>
            <person name="Ma J."/>
        </authorList>
    </citation>
    <scope>NUCLEOTIDE SEQUENCE [LARGE SCALE GENOMIC DNA]</scope>
    <source>
        <strain evidence="15">CGMCC 1.10759</strain>
    </source>
</reference>
<comment type="subcellular location">
    <subcellularLocation>
        <location evidence="1">Cell membrane</location>
        <topology evidence="1">Multi-pass membrane protein</topology>
    </subcellularLocation>
</comment>
<name>A0ABV8T4U3_9GAMM</name>
<dbReference type="SUPFAM" id="SSF81342">
    <property type="entry name" value="Transmembrane di-heme cytochromes"/>
    <property type="match status" value="1"/>
</dbReference>
<protein>
    <submittedName>
        <fullName evidence="14">Cytochrome b/b6 domain-containing protein</fullName>
    </submittedName>
</protein>
<proteinExistence type="inferred from homology"/>
<feature type="transmembrane region" description="Helical" evidence="12">
    <location>
        <begin position="188"/>
        <end position="210"/>
    </location>
</feature>
<comment type="caution">
    <text evidence="14">The sequence shown here is derived from an EMBL/GenBank/DDBJ whole genome shotgun (WGS) entry which is preliminary data.</text>
</comment>
<dbReference type="Proteomes" id="UP001595904">
    <property type="component" value="Unassembled WGS sequence"/>
</dbReference>
<evidence type="ECO:0000256" key="2">
    <source>
        <dbReference type="ARBA" id="ARBA00008622"/>
    </source>
</evidence>
<evidence type="ECO:0000256" key="8">
    <source>
        <dbReference type="ARBA" id="ARBA00022982"/>
    </source>
</evidence>
<feature type="transmembrane region" description="Helical" evidence="12">
    <location>
        <begin position="12"/>
        <end position="32"/>
    </location>
</feature>
<evidence type="ECO:0000256" key="10">
    <source>
        <dbReference type="ARBA" id="ARBA00023004"/>
    </source>
</evidence>
<keyword evidence="15" id="KW-1185">Reference proteome</keyword>
<feature type="transmembrane region" description="Helical" evidence="12">
    <location>
        <begin position="75"/>
        <end position="96"/>
    </location>
</feature>
<dbReference type="Pfam" id="PF01292">
    <property type="entry name" value="Ni_hydr_CYTB"/>
    <property type="match status" value="1"/>
</dbReference>
<keyword evidence="10" id="KW-0408">Iron</keyword>
<keyword evidence="5" id="KW-0349">Heme</keyword>
<dbReference type="InterPro" id="IPR016174">
    <property type="entry name" value="Di-haem_cyt_TM"/>
</dbReference>
<feature type="transmembrane region" description="Helical" evidence="12">
    <location>
        <begin position="141"/>
        <end position="161"/>
    </location>
</feature>
<evidence type="ECO:0000256" key="6">
    <source>
        <dbReference type="ARBA" id="ARBA00022692"/>
    </source>
</evidence>
<keyword evidence="7" id="KW-0479">Metal-binding</keyword>
<organism evidence="14 15">
    <name type="scientific">Steroidobacter flavus</name>
    <dbReference type="NCBI Taxonomy" id="1842136"/>
    <lineage>
        <taxon>Bacteria</taxon>
        <taxon>Pseudomonadati</taxon>
        <taxon>Pseudomonadota</taxon>
        <taxon>Gammaproteobacteria</taxon>
        <taxon>Steroidobacterales</taxon>
        <taxon>Steroidobacteraceae</taxon>
        <taxon>Steroidobacter</taxon>
    </lineage>
</organism>
<gene>
    <name evidence="14" type="ORF">ACFPN2_34680</name>
</gene>
<feature type="domain" description="Cytochrome b561 bacterial/Ni-hydrogenase" evidence="13">
    <location>
        <begin position="5"/>
        <end position="219"/>
    </location>
</feature>
<evidence type="ECO:0000256" key="9">
    <source>
        <dbReference type="ARBA" id="ARBA00022989"/>
    </source>
</evidence>
<dbReference type="InterPro" id="IPR011577">
    <property type="entry name" value="Cyt_b561_bac/Ni-Hgenase"/>
</dbReference>
<keyword evidence="9 12" id="KW-1133">Transmembrane helix</keyword>
<dbReference type="InterPro" id="IPR051542">
    <property type="entry name" value="Hydrogenase_cytochrome"/>
</dbReference>
<evidence type="ECO:0000313" key="15">
    <source>
        <dbReference type="Proteomes" id="UP001595904"/>
    </source>
</evidence>
<keyword evidence="8" id="KW-0249">Electron transport</keyword>
<dbReference type="InterPro" id="IPR000516">
    <property type="entry name" value="Ni-dep_Hydgase_cyt-B"/>
</dbReference>
<evidence type="ECO:0000256" key="3">
    <source>
        <dbReference type="ARBA" id="ARBA00022448"/>
    </source>
</evidence>
<dbReference type="Gene3D" id="1.20.950.20">
    <property type="entry name" value="Transmembrane di-heme cytochromes, Chain C"/>
    <property type="match status" value="1"/>
</dbReference>
<evidence type="ECO:0000256" key="5">
    <source>
        <dbReference type="ARBA" id="ARBA00022617"/>
    </source>
</evidence>